<dbReference type="PATRIC" id="fig|1134406.4.peg.3512"/>
<dbReference type="AlphaFoldDB" id="A0A0P6YFT3"/>
<name>A0A0P6YFT3_9CHLR</name>
<protein>
    <recommendedName>
        <fullName evidence="5">ABC transporter domain-containing protein</fullName>
    </recommendedName>
</protein>
<dbReference type="PANTHER" id="PTHR43335:SF4">
    <property type="entry name" value="ABC TRANSPORTER, ATP-BINDING PROTEIN"/>
    <property type="match status" value="1"/>
</dbReference>
<dbReference type="InterPro" id="IPR025302">
    <property type="entry name" value="DrrA1/2-like_C"/>
</dbReference>
<sequence length="310" mass="34663">MIKVFDLTKAYGDRIAVDRVNFSIEAGKIIGFLGPNGAGKTTTMRMLTGFIPSTDGKIHIGDYDLDTHPLEAKKLIGYLPENVPLYTDMTVLEYLGFMAEIRQVKKNRNACMETLEKVQLENRANSLIGSLSKGMRQRVGLVQAILHNPPVLILDEPTVGLDPAQISEIRKLIQSLGEQHTILLSTHILPEVQQVCDRVLIINKGKLVAEDTPEQLQKQLHGNLCVKVQIANLNQELISTVEQLPGVLSARETAPNWLEITLQADTEIRPHIIRELVQNGAEILEFKHSVMDLEQIFLELTREELPAETN</sequence>
<dbReference type="PROSITE" id="PS50893">
    <property type="entry name" value="ABC_TRANSPORTER_2"/>
    <property type="match status" value="1"/>
</dbReference>
<dbReference type="InterPro" id="IPR017871">
    <property type="entry name" value="ABC_transporter-like_CS"/>
</dbReference>
<comment type="similarity">
    <text evidence="1">Belongs to the ABC transporter superfamily.</text>
</comment>
<dbReference type="STRING" id="1134406.ADN00_00585"/>
<evidence type="ECO:0000256" key="1">
    <source>
        <dbReference type="ARBA" id="ARBA00005417"/>
    </source>
</evidence>
<keyword evidence="2" id="KW-0813">Transport</keyword>
<dbReference type="EMBL" id="LGCL01000002">
    <property type="protein sequence ID" value="KPL81063.1"/>
    <property type="molecule type" value="Genomic_DNA"/>
</dbReference>
<evidence type="ECO:0000256" key="4">
    <source>
        <dbReference type="ARBA" id="ARBA00022840"/>
    </source>
</evidence>
<accession>A0A0P6YFT3</accession>
<keyword evidence="7" id="KW-1185">Reference proteome</keyword>
<evidence type="ECO:0000256" key="2">
    <source>
        <dbReference type="ARBA" id="ARBA00022448"/>
    </source>
</evidence>
<dbReference type="InterPro" id="IPR027417">
    <property type="entry name" value="P-loop_NTPase"/>
</dbReference>
<comment type="caution">
    <text evidence="6">The sequence shown here is derived from an EMBL/GenBank/DDBJ whole genome shotgun (WGS) entry which is preliminary data.</text>
</comment>
<dbReference type="Pfam" id="PF00005">
    <property type="entry name" value="ABC_tran"/>
    <property type="match status" value="1"/>
</dbReference>
<dbReference type="SMART" id="SM00382">
    <property type="entry name" value="AAA"/>
    <property type="match status" value="1"/>
</dbReference>
<evidence type="ECO:0000313" key="6">
    <source>
        <dbReference type="EMBL" id="KPL81063.1"/>
    </source>
</evidence>
<dbReference type="RefSeq" id="WP_075061009.1">
    <property type="nucleotide sequence ID" value="NZ_LGCL01000002.1"/>
</dbReference>
<keyword evidence="3" id="KW-0547">Nucleotide-binding</keyword>
<dbReference type="InterPro" id="IPR003439">
    <property type="entry name" value="ABC_transporter-like_ATP-bd"/>
</dbReference>
<dbReference type="GO" id="GO:0005524">
    <property type="term" value="F:ATP binding"/>
    <property type="evidence" value="ECO:0007669"/>
    <property type="project" value="UniProtKB-KW"/>
</dbReference>
<evidence type="ECO:0000313" key="7">
    <source>
        <dbReference type="Proteomes" id="UP000050417"/>
    </source>
</evidence>
<reference evidence="6 7" key="1">
    <citation type="submission" date="2015-07" db="EMBL/GenBank/DDBJ databases">
        <title>Genome sequence of Ornatilinea apprima DSM 23815.</title>
        <authorList>
            <person name="Hemp J."/>
            <person name="Ward L.M."/>
            <person name="Pace L.A."/>
            <person name="Fischer W.W."/>
        </authorList>
    </citation>
    <scope>NUCLEOTIDE SEQUENCE [LARGE SCALE GENOMIC DNA]</scope>
    <source>
        <strain evidence="6 7">P3M-1</strain>
    </source>
</reference>
<organism evidence="6 7">
    <name type="scientific">Ornatilinea apprima</name>
    <dbReference type="NCBI Taxonomy" id="1134406"/>
    <lineage>
        <taxon>Bacteria</taxon>
        <taxon>Bacillati</taxon>
        <taxon>Chloroflexota</taxon>
        <taxon>Anaerolineae</taxon>
        <taxon>Anaerolineales</taxon>
        <taxon>Anaerolineaceae</taxon>
        <taxon>Ornatilinea</taxon>
    </lineage>
</organism>
<dbReference type="OrthoDB" id="9775135at2"/>
<keyword evidence="4" id="KW-0067">ATP-binding</keyword>
<evidence type="ECO:0000256" key="3">
    <source>
        <dbReference type="ARBA" id="ARBA00022741"/>
    </source>
</evidence>
<gene>
    <name evidence="6" type="ORF">ADN00_00585</name>
</gene>
<feature type="domain" description="ABC transporter" evidence="5">
    <location>
        <begin position="2"/>
        <end position="229"/>
    </location>
</feature>
<dbReference type="CDD" id="cd03230">
    <property type="entry name" value="ABC_DR_subfamily_A"/>
    <property type="match status" value="1"/>
</dbReference>
<proteinExistence type="inferred from homology"/>
<dbReference type="PROSITE" id="PS00211">
    <property type="entry name" value="ABC_TRANSPORTER_1"/>
    <property type="match status" value="1"/>
</dbReference>
<dbReference type="GO" id="GO:0016887">
    <property type="term" value="F:ATP hydrolysis activity"/>
    <property type="evidence" value="ECO:0007669"/>
    <property type="project" value="InterPro"/>
</dbReference>
<dbReference type="Gene3D" id="3.40.50.300">
    <property type="entry name" value="P-loop containing nucleotide triphosphate hydrolases"/>
    <property type="match status" value="1"/>
</dbReference>
<dbReference type="PANTHER" id="PTHR43335">
    <property type="entry name" value="ABC TRANSPORTER, ATP-BINDING PROTEIN"/>
    <property type="match status" value="1"/>
</dbReference>
<dbReference type="SUPFAM" id="SSF52540">
    <property type="entry name" value="P-loop containing nucleoside triphosphate hydrolases"/>
    <property type="match status" value="1"/>
</dbReference>
<dbReference type="InterPro" id="IPR003593">
    <property type="entry name" value="AAA+_ATPase"/>
</dbReference>
<dbReference type="Proteomes" id="UP000050417">
    <property type="component" value="Unassembled WGS sequence"/>
</dbReference>
<dbReference type="Pfam" id="PF13732">
    <property type="entry name" value="DrrA1-3_C"/>
    <property type="match status" value="1"/>
</dbReference>
<evidence type="ECO:0000259" key="5">
    <source>
        <dbReference type="PROSITE" id="PS50893"/>
    </source>
</evidence>